<evidence type="ECO:0000313" key="2">
    <source>
        <dbReference type="WBParaSite" id="ES5_v2.g306.t1"/>
    </source>
</evidence>
<protein>
    <submittedName>
        <fullName evidence="2">AIG1-type G domain-containing protein</fullName>
    </submittedName>
</protein>
<organism evidence="1 2">
    <name type="scientific">Panagrolaimus sp. ES5</name>
    <dbReference type="NCBI Taxonomy" id="591445"/>
    <lineage>
        <taxon>Eukaryota</taxon>
        <taxon>Metazoa</taxon>
        <taxon>Ecdysozoa</taxon>
        <taxon>Nematoda</taxon>
        <taxon>Chromadorea</taxon>
        <taxon>Rhabditida</taxon>
        <taxon>Tylenchina</taxon>
        <taxon>Panagrolaimomorpha</taxon>
        <taxon>Panagrolaimoidea</taxon>
        <taxon>Panagrolaimidae</taxon>
        <taxon>Panagrolaimus</taxon>
    </lineage>
</organism>
<name>A0AC34GLM3_9BILA</name>
<dbReference type="Proteomes" id="UP000887579">
    <property type="component" value="Unplaced"/>
</dbReference>
<accession>A0AC34GLM3</accession>
<proteinExistence type="predicted"/>
<dbReference type="WBParaSite" id="ES5_v2.g306.t1">
    <property type="protein sequence ID" value="ES5_v2.g306.t1"/>
    <property type="gene ID" value="ES5_v2.g306"/>
</dbReference>
<reference evidence="2" key="1">
    <citation type="submission" date="2022-11" db="UniProtKB">
        <authorList>
            <consortium name="WormBaseParasite"/>
        </authorList>
    </citation>
    <scope>IDENTIFICATION</scope>
</reference>
<sequence length="1642" mass="189199">MFPSFGFQCSPGDLLSSKTFQKVTSLNVETVSDESLKCLVKSSVVDPLKLLSNLSDMLGCSGQYMAKSILNAEDRFEPLLNFLYSQTKSFPCHGLYFARKKFDYLLQEFSDISKQHCKYFDEESIEVTVFANWNEMVCSQTSVEDALDKMFIYNKEKEIKVMAFEVDNFCNCLPQRLLPLDPVVEKCYRLMRIIKLKGAELARIYDAKKKKGDHSTNRQFTTLIKDLEKELRQSYFLKLENIEQFNFLFADALSFMDRSFQRWSASDTALDFSFFEIMETCLTLLLTKYNNGNCIVQNNILFYTAEDMDEAQKSFGGRAFIALKSHKVEFKKFLEMKCVHLYPLCYIRNWPSIPDPLFLLDDKDVFGYGIVTLKKSSRKKRSEFQIDKFPCFSSDHGNNARFWKCSTCNNNVKSDGKDILCKCGINSIDIAEFRCSLSDGKICNRKPVSSSRQNEKTNKNANFSSKDDKSICNIILFGPVGSGKSTLINAAMNYMEYHSYESASSRSLIAPIAYSFSFFDGNYQEQIIRSKAIPENCPENFESNSHVTQSANVYERFFNGKTYSFVDTVSYSSEIKDSAKFNLEMMKTLKHIDAVWIVISANQKLDDLDSWIYQIIKPIPKKIFSRLYFVFTNIQGKHSLRLNSNVAVIGNYLSKYKEIPFGENNVFAIENNCLKSLYAQGAFCSLAGLQGSLGKTWTESRSVILDLLSKASASKPQDEDEDIYFLNNLYYLFLRLKRFHSSAELHDCYSLLANNFASSNELKGKPPSFEDVYKSLMKLKSKIPDDSPQHKFLVEFLETFEDFVNLEISYTHHLPSKTAAYEMKRKPQLIKPSHFKYSLDLVKPASFIEDISRLLNVPKSYIFQRYNCDKLEHLLKHFLNKPGVLINFHLCDKYKIILPTSNKKEDPMITRIDYGYQFFAVVQALTGETDEIFKSRVEDSLNALFKNGDDMPVRGACVLLFSDNDYNIQPFCNLFDLIKNNCMKKESNYMPISVNLNVELKLDDDRNFDQLSCDISFCDDYAAVFLSLVPPYSSQMVSKIHLYDMKEMQNVMSKSYTYPLMELSMVYEYYQLFRKFVKSYQKNIFEVVTAMKNLLVCAVQVPKKFIYMHGYWFLICDEHLLLNAPPGTRFFISNGNNISTYYDMFQKNGWIFATFNLPDVPEDDYFFVAGETNRGRSYGLAHSDFAERAYPSPSSRLFIQSCPCGNALDSNHWICDACNSFLFYHEKRPDYVSCKCGNIEISSLEFYSYQKKCSIHGFVKYIPFLGNARKLYSHVYNVLIMGPSGAGKSTLVNGIANYLKYETLREAEAHDQVTCVIPCQFEVQDNDYNSHKVSLGKAEEAEENFNSLGHSVTQRPKDYAFSIGNNEYIHIIDTPGLADSRGVDQDNINLELIRQAIINVGQLHALCFVLKPNEAKLTVGLENTMRQLLSIFPKKALESVIFCFTNSRGTFYKPGDSIGPINRLIKDLHEESGAKLNFGKQNVFCMDNEGFRFLCAKACKIDYTTATHNDYEDSWKQSRQATHDLIRRIKDEKPFDTRTINFYTELVVVTKKWAEWLKGCRMSAERCKRFGTVAQELEKNLIGTNVKDLVQLAEKIKFKYPRHISDLRGLMDILHEEFVERDLDNNVANEIRNFIDRYIFQF</sequence>
<evidence type="ECO:0000313" key="1">
    <source>
        <dbReference type="Proteomes" id="UP000887579"/>
    </source>
</evidence>